<dbReference type="Proteomes" id="UP001487740">
    <property type="component" value="Unassembled WGS sequence"/>
</dbReference>
<evidence type="ECO:0000313" key="2">
    <source>
        <dbReference type="Proteomes" id="UP001487740"/>
    </source>
</evidence>
<dbReference type="EMBL" id="JARAKH010000025">
    <property type="protein sequence ID" value="KAK8390321.1"/>
    <property type="molecule type" value="Genomic_DNA"/>
</dbReference>
<dbReference type="AlphaFoldDB" id="A0AAW0TUG1"/>
<proteinExistence type="predicted"/>
<reference evidence="1 2" key="1">
    <citation type="submission" date="2023-03" db="EMBL/GenBank/DDBJ databases">
        <title>High-quality genome of Scylla paramamosain provides insights in environmental adaptation.</title>
        <authorList>
            <person name="Zhang L."/>
        </authorList>
    </citation>
    <scope>NUCLEOTIDE SEQUENCE [LARGE SCALE GENOMIC DNA]</scope>
    <source>
        <strain evidence="1">LZ_2023a</strain>
        <tissue evidence="1">Muscle</tissue>
    </source>
</reference>
<accession>A0AAW0TUG1</accession>
<protein>
    <submittedName>
        <fullName evidence="1">Uncharacterized protein</fullName>
    </submittedName>
</protein>
<keyword evidence="2" id="KW-1185">Reference proteome</keyword>
<name>A0AAW0TUG1_SCYPA</name>
<sequence>MLELCCADGGQLDRETDQQFQTISAVSRAAAAALGEAVIPVLLLLHTGNTSCRNALMIFHNKNVQNFDHRKQHSGKILQEDTDAR</sequence>
<evidence type="ECO:0000313" key="1">
    <source>
        <dbReference type="EMBL" id="KAK8390321.1"/>
    </source>
</evidence>
<gene>
    <name evidence="1" type="ORF">O3P69_010182</name>
</gene>
<comment type="caution">
    <text evidence="1">The sequence shown here is derived from an EMBL/GenBank/DDBJ whole genome shotgun (WGS) entry which is preliminary data.</text>
</comment>
<organism evidence="1 2">
    <name type="scientific">Scylla paramamosain</name>
    <name type="common">Mud crab</name>
    <dbReference type="NCBI Taxonomy" id="85552"/>
    <lineage>
        <taxon>Eukaryota</taxon>
        <taxon>Metazoa</taxon>
        <taxon>Ecdysozoa</taxon>
        <taxon>Arthropoda</taxon>
        <taxon>Crustacea</taxon>
        <taxon>Multicrustacea</taxon>
        <taxon>Malacostraca</taxon>
        <taxon>Eumalacostraca</taxon>
        <taxon>Eucarida</taxon>
        <taxon>Decapoda</taxon>
        <taxon>Pleocyemata</taxon>
        <taxon>Brachyura</taxon>
        <taxon>Eubrachyura</taxon>
        <taxon>Portunoidea</taxon>
        <taxon>Portunidae</taxon>
        <taxon>Portuninae</taxon>
        <taxon>Scylla</taxon>
    </lineage>
</organism>